<evidence type="ECO:0000313" key="4">
    <source>
        <dbReference type="Proteomes" id="UP000280792"/>
    </source>
</evidence>
<dbReference type="InterPro" id="IPR014729">
    <property type="entry name" value="Rossmann-like_a/b/a_fold"/>
</dbReference>
<reference evidence="3 4" key="2">
    <citation type="submission" date="2018-12" db="EMBL/GenBank/DDBJ databases">
        <title>Simiduia agarivorans gen. nov., sp. nov., a marine, agarolytic bacterium isolated from shallow coastal water from Keelung, Taiwan.</title>
        <authorList>
            <person name="Shieh W.Y."/>
        </authorList>
    </citation>
    <scope>NUCLEOTIDE SEQUENCE [LARGE SCALE GENOMIC DNA]</scope>
    <source>
        <strain evidence="3 4">GTF-13</strain>
    </source>
</reference>
<evidence type="ECO:0000259" key="2">
    <source>
        <dbReference type="Pfam" id="PF02698"/>
    </source>
</evidence>
<protein>
    <submittedName>
        <fullName evidence="3">YdcF family protein</fullName>
    </submittedName>
</protein>
<dbReference type="PANTHER" id="PTHR30336">
    <property type="entry name" value="INNER MEMBRANE PROTEIN, PROBABLE PERMEASE"/>
    <property type="match status" value="1"/>
</dbReference>
<dbReference type="Gene3D" id="3.40.50.620">
    <property type="entry name" value="HUPs"/>
    <property type="match status" value="1"/>
</dbReference>
<name>A0A3P3VMK9_9GAMM</name>
<dbReference type="GO" id="GO:0000270">
    <property type="term" value="P:peptidoglycan metabolic process"/>
    <property type="evidence" value="ECO:0007669"/>
    <property type="project" value="TreeGrafter"/>
</dbReference>
<gene>
    <name evidence="3" type="ORF">D0544_00170</name>
</gene>
<dbReference type="GO" id="GO:0043164">
    <property type="term" value="P:Gram-negative-bacterium-type cell wall biogenesis"/>
    <property type="evidence" value="ECO:0007669"/>
    <property type="project" value="TreeGrafter"/>
</dbReference>
<accession>A0A3P3VMK9</accession>
<keyword evidence="1" id="KW-1133">Transmembrane helix</keyword>
<proteinExistence type="predicted"/>
<keyword evidence="4" id="KW-1185">Reference proteome</keyword>
<dbReference type="AlphaFoldDB" id="A0A3P3VMK9"/>
<comment type="caution">
    <text evidence="3">The sequence shown here is derived from an EMBL/GenBank/DDBJ whole genome shotgun (WGS) entry which is preliminary data.</text>
</comment>
<reference evidence="3 4" key="1">
    <citation type="submission" date="2018-08" db="EMBL/GenBank/DDBJ databases">
        <authorList>
            <person name="Khan S.A."/>
        </authorList>
    </citation>
    <scope>NUCLEOTIDE SEQUENCE [LARGE SCALE GENOMIC DNA]</scope>
    <source>
        <strain evidence="3 4">GTF-13</strain>
    </source>
</reference>
<evidence type="ECO:0000313" key="3">
    <source>
        <dbReference type="EMBL" id="RRJ83577.1"/>
    </source>
</evidence>
<dbReference type="InterPro" id="IPR051599">
    <property type="entry name" value="Cell_Envelope_Assoc"/>
</dbReference>
<keyword evidence="1" id="KW-0472">Membrane</keyword>
<feature type="transmembrane region" description="Helical" evidence="1">
    <location>
        <begin position="37"/>
        <end position="60"/>
    </location>
</feature>
<dbReference type="PANTHER" id="PTHR30336:SF4">
    <property type="entry name" value="ENVELOPE BIOGENESIS FACTOR ELYC"/>
    <property type="match status" value="1"/>
</dbReference>
<feature type="domain" description="DUF218" evidence="2">
    <location>
        <begin position="79"/>
        <end position="243"/>
    </location>
</feature>
<dbReference type="InterPro" id="IPR003848">
    <property type="entry name" value="DUF218"/>
</dbReference>
<keyword evidence="1" id="KW-0812">Transmembrane</keyword>
<sequence length="257" mass="28449">MVGWILLKSLLLPPGNQVATALLGGLLRLRWPRLGGALILFSLLSLYLLSIPFVATQLAFSLEQQSSPVTPEGLSKAQLLVVLGGGRQPAAPEYDGRDRPSVLATERLLYAAFLARRSGLELLVTGGVVEGWEEESEAQLMTRLLQQELGVRVLWQEGASRTTHENAINSRALLPDSIQRIALVTHALHMPRARRAFERAGFEVIPAPLGYHRLNPAQPALLHWLPSVRSLLLSRDALHEWLGGSWYDLRARLRSPF</sequence>
<dbReference type="EMBL" id="QWEZ01000001">
    <property type="protein sequence ID" value="RRJ83577.1"/>
    <property type="molecule type" value="Genomic_DNA"/>
</dbReference>
<organism evidence="3 4">
    <name type="scientific">Aestuariirhabdus litorea</name>
    <dbReference type="NCBI Taxonomy" id="2528527"/>
    <lineage>
        <taxon>Bacteria</taxon>
        <taxon>Pseudomonadati</taxon>
        <taxon>Pseudomonadota</taxon>
        <taxon>Gammaproteobacteria</taxon>
        <taxon>Oceanospirillales</taxon>
        <taxon>Aestuariirhabdaceae</taxon>
        <taxon>Aestuariirhabdus</taxon>
    </lineage>
</organism>
<dbReference type="CDD" id="cd06259">
    <property type="entry name" value="YdcF-like"/>
    <property type="match status" value="1"/>
</dbReference>
<dbReference type="Pfam" id="PF02698">
    <property type="entry name" value="DUF218"/>
    <property type="match status" value="1"/>
</dbReference>
<dbReference type="RefSeq" id="WP_125013674.1">
    <property type="nucleotide sequence ID" value="NZ_QWEZ01000001.1"/>
</dbReference>
<dbReference type="Proteomes" id="UP000280792">
    <property type="component" value="Unassembled WGS sequence"/>
</dbReference>
<dbReference type="GO" id="GO:0005886">
    <property type="term" value="C:plasma membrane"/>
    <property type="evidence" value="ECO:0007669"/>
    <property type="project" value="TreeGrafter"/>
</dbReference>
<evidence type="ECO:0000256" key="1">
    <source>
        <dbReference type="SAM" id="Phobius"/>
    </source>
</evidence>